<keyword evidence="4" id="KW-1185">Reference proteome</keyword>
<feature type="compositionally biased region" description="Basic and acidic residues" evidence="1">
    <location>
        <begin position="43"/>
        <end position="55"/>
    </location>
</feature>
<dbReference type="EMBL" id="JAGDFL010000021">
    <property type="protein sequence ID" value="KAG7400895.1"/>
    <property type="molecule type" value="Genomic_DNA"/>
</dbReference>
<protein>
    <recommendedName>
        <fullName evidence="2">PX domain-containing protein</fullName>
    </recommendedName>
</protein>
<dbReference type="GO" id="GO:0035091">
    <property type="term" value="F:phosphatidylinositol binding"/>
    <property type="evidence" value="ECO:0007669"/>
    <property type="project" value="InterPro"/>
</dbReference>
<gene>
    <name evidence="3" type="ORF">PHYBOEH_003806</name>
</gene>
<name>A0A8T1X4K0_9STRA</name>
<organism evidence="3 4">
    <name type="scientific">Phytophthora boehmeriae</name>
    <dbReference type="NCBI Taxonomy" id="109152"/>
    <lineage>
        <taxon>Eukaryota</taxon>
        <taxon>Sar</taxon>
        <taxon>Stramenopiles</taxon>
        <taxon>Oomycota</taxon>
        <taxon>Peronosporomycetes</taxon>
        <taxon>Peronosporales</taxon>
        <taxon>Peronosporaceae</taxon>
        <taxon>Phytophthora</taxon>
    </lineage>
</organism>
<evidence type="ECO:0000313" key="3">
    <source>
        <dbReference type="EMBL" id="KAG7400895.1"/>
    </source>
</evidence>
<evidence type="ECO:0000256" key="1">
    <source>
        <dbReference type="SAM" id="MobiDB-lite"/>
    </source>
</evidence>
<proteinExistence type="predicted"/>
<comment type="caution">
    <text evidence="3">The sequence shown here is derived from an EMBL/GenBank/DDBJ whole genome shotgun (WGS) entry which is preliminary data.</text>
</comment>
<evidence type="ECO:0000259" key="2">
    <source>
        <dbReference type="PROSITE" id="PS50195"/>
    </source>
</evidence>
<dbReference type="Pfam" id="PF00787">
    <property type="entry name" value="PX"/>
    <property type="match status" value="1"/>
</dbReference>
<dbReference type="Proteomes" id="UP000693981">
    <property type="component" value="Unassembled WGS sequence"/>
</dbReference>
<feature type="domain" description="PX" evidence="2">
    <location>
        <begin position="45"/>
        <end position="187"/>
    </location>
</feature>
<dbReference type="AlphaFoldDB" id="A0A8T1X4K0"/>
<feature type="region of interest" description="Disordered" evidence="1">
    <location>
        <begin position="19"/>
        <end position="59"/>
    </location>
</feature>
<reference evidence="3" key="1">
    <citation type="submission" date="2021-02" db="EMBL/GenBank/DDBJ databases">
        <authorList>
            <person name="Palmer J.M."/>
        </authorList>
    </citation>
    <scope>NUCLEOTIDE SEQUENCE</scope>
    <source>
        <strain evidence="3">SCRP23</strain>
    </source>
</reference>
<dbReference type="OrthoDB" id="129140at2759"/>
<dbReference type="PROSITE" id="PS50195">
    <property type="entry name" value="PX"/>
    <property type="match status" value="1"/>
</dbReference>
<evidence type="ECO:0000313" key="4">
    <source>
        <dbReference type="Proteomes" id="UP000693981"/>
    </source>
</evidence>
<sequence>MGCVQSKTNEVVNPNVVVKEDPATTTKPKEEILPITEEAPAIESEKVDEATKEEPTVETSTHALQFFPGEVTFNENGIPFYNFDGSNPADPSQDVHICKRYSEFKNMHAEISKLMASEKNVAPDQQDKFQTYPALPSMPKANAITYLLGRGNQHVVNEREARFVKVLNAISRHPIAFQSKTFTDFIT</sequence>
<accession>A0A8T1X4K0</accession>
<feature type="compositionally biased region" description="Basic and acidic residues" evidence="1">
    <location>
        <begin position="19"/>
        <end position="32"/>
    </location>
</feature>
<dbReference type="InterPro" id="IPR001683">
    <property type="entry name" value="PX_dom"/>
</dbReference>